<organism evidence="1 2">
    <name type="scientific">Plenodomus tracheiphilus IPT5</name>
    <dbReference type="NCBI Taxonomy" id="1408161"/>
    <lineage>
        <taxon>Eukaryota</taxon>
        <taxon>Fungi</taxon>
        <taxon>Dikarya</taxon>
        <taxon>Ascomycota</taxon>
        <taxon>Pezizomycotina</taxon>
        <taxon>Dothideomycetes</taxon>
        <taxon>Pleosporomycetidae</taxon>
        <taxon>Pleosporales</taxon>
        <taxon>Pleosporineae</taxon>
        <taxon>Leptosphaeriaceae</taxon>
        <taxon>Plenodomus</taxon>
    </lineage>
</organism>
<accession>A0A6A7AZH2</accession>
<gene>
    <name evidence="1" type="ORF">T440DRAFT_491061</name>
</gene>
<dbReference type="OrthoDB" id="3774281at2759"/>
<keyword evidence="2" id="KW-1185">Reference proteome</keyword>
<proteinExistence type="predicted"/>
<reference evidence="1" key="1">
    <citation type="submission" date="2020-01" db="EMBL/GenBank/DDBJ databases">
        <authorList>
            <consortium name="DOE Joint Genome Institute"/>
            <person name="Haridas S."/>
            <person name="Albert R."/>
            <person name="Binder M."/>
            <person name="Bloem J."/>
            <person name="Labutti K."/>
            <person name="Salamov A."/>
            <person name="Andreopoulos B."/>
            <person name="Baker S.E."/>
            <person name="Barry K."/>
            <person name="Bills G."/>
            <person name="Bluhm B.H."/>
            <person name="Cannon C."/>
            <person name="Castanera R."/>
            <person name="Culley D.E."/>
            <person name="Daum C."/>
            <person name="Ezra D."/>
            <person name="Gonzalez J.B."/>
            <person name="Henrissat B."/>
            <person name="Kuo A."/>
            <person name="Liang C."/>
            <person name="Lipzen A."/>
            <person name="Lutzoni F."/>
            <person name="Magnuson J."/>
            <person name="Mondo S."/>
            <person name="Nolan M."/>
            <person name="Ohm R."/>
            <person name="Pangilinan J."/>
            <person name="Park H.-J."/>
            <person name="Ramirez L."/>
            <person name="Alfaro M."/>
            <person name="Sun H."/>
            <person name="Tritt A."/>
            <person name="Yoshinaga Y."/>
            <person name="Zwiers L.-H."/>
            <person name="Turgeon B.G."/>
            <person name="Goodwin S.B."/>
            <person name="Spatafora J.W."/>
            <person name="Crous P.W."/>
            <person name="Grigoriev I.V."/>
        </authorList>
    </citation>
    <scope>NUCLEOTIDE SEQUENCE</scope>
    <source>
        <strain evidence="1">IPT5</strain>
    </source>
</reference>
<protein>
    <submittedName>
        <fullName evidence="1">Uncharacterized protein</fullName>
    </submittedName>
</protein>
<sequence length="208" mass="22825">MLSVLMMSPDSSTTAIYPPSCRDVASIDDLLPFPNPSRRQTTVCCHGSSLSRCGDTPPCPVQLHCHDPRLTFILTLKPCRRFQLQKVITPAKRSTGSGFLNHVALCLGLETPQIPCQCIAPPHRWASMTSRLQLEASLTSHLICSCCNHQSWVLPPAIHYPRLTGTLVITACILHSTVSPIHSADQWLHSTAGFSRVRPIVDMLGPAR</sequence>
<dbReference type="EMBL" id="MU006316">
    <property type="protein sequence ID" value="KAF2848650.1"/>
    <property type="molecule type" value="Genomic_DNA"/>
</dbReference>
<evidence type="ECO:0000313" key="2">
    <source>
        <dbReference type="Proteomes" id="UP000799423"/>
    </source>
</evidence>
<name>A0A6A7AZH2_9PLEO</name>
<evidence type="ECO:0000313" key="1">
    <source>
        <dbReference type="EMBL" id="KAF2848650.1"/>
    </source>
</evidence>
<dbReference type="Proteomes" id="UP000799423">
    <property type="component" value="Unassembled WGS sequence"/>
</dbReference>
<dbReference type="AlphaFoldDB" id="A0A6A7AZH2"/>